<protein>
    <recommendedName>
        <fullName evidence="2">PNPLA domain-containing protein</fullName>
    </recommendedName>
</protein>
<dbReference type="EMBL" id="MN739970">
    <property type="protein sequence ID" value="QHT80491.1"/>
    <property type="molecule type" value="Genomic_DNA"/>
</dbReference>
<evidence type="ECO:0008006" key="2">
    <source>
        <dbReference type="Google" id="ProtNLM"/>
    </source>
</evidence>
<dbReference type="AlphaFoldDB" id="A0A6C0HIL7"/>
<organism evidence="1">
    <name type="scientific">viral metagenome</name>
    <dbReference type="NCBI Taxonomy" id="1070528"/>
    <lineage>
        <taxon>unclassified sequences</taxon>
        <taxon>metagenomes</taxon>
        <taxon>organismal metagenomes</taxon>
    </lineage>
</organism>
<proteinExistence type="predicted"/>
<reference evidence="1" key="1">
    <citation type="journal article" date="2020" name="Nature">
        <title>Giant virus diversity and host interactions through global metagenomics.</title>
        <authorList>
            <person name="Schulz F."/>
            <person name="Roux S."/>
            <person name="Paez-Espino D."/>
            <person name="Jungbluth S."/>
            <person name="Walsh D.A."/>
            <person name="Denef V.J."/>
            <person name="McMahon K.D."/>
            <person name="Konstantinidis K.T."/>
            <person name="Eloe-Fadrosh E.A."/>
            <person name="Kyrpides N.C."/>
            <person name="Woyke T."/>
        </authorList>
    </citation>
    <scope>NUCLEOTIDE SEQUENCE</scope>
    <source>
        <strain evidence="1">GVMAG-M-3300023184-120</strain>
    </source>
</reference>
<evidence type="ECO:0000313" key="1">
    <source>
        <dbReference type="EMBL" id="QHT80491.1"/>
    </source>
</evidence>
<sequence length="296" mass="33396">MLSLLASRTPPPPIPPSIYFGGCAYGSCYYVGVYKAMLEVWGSDFASKTLLTGDSAGVILVVGITLQYTPEFIKQMYCDSSELTPWGLFDKDPFQAIDKCTLQKLITGPDDKTPMKDTYKKLNQKIRIGASIFPDKHYWVDSWNSDEELLHSMRNTLHLPIICHRRFHTHVNDQEVVDGAFCMTGKDMAHGDQTLYIGTNKGADVFAELTVKQTVLPNRGIVLHELEELGYVSFMKWAAEGGIIKKKNKKVRYLIQCILWVCKGLHLIQNQGTFVKEWVYGLFLKAVNISGPFRST</sequence>
<dbReference type="SUPFAM" id="SSF52151">
    <property type="entry name" value="FabD/lysophospholipase-like"/>
    <property type="match status" value="1"/>
</dbReference>
<accession>A0A6C0HIL7</accession>
<dbReference type="InterPro" id="IPR016035">
    <property type="entry name" value="Acyl_Trfase/lysoPLipase"/>
</dbReference>
<name>A0A6C0HIL7_9ZZZZ</name>